<dbReference type="InterPro" id="IPR050187">
    <property type="entry name" value="Lipid_Phosphate_FormReg"/>
</dbReference>
<proteinExistence type="predicted"/>
<dbReference type="Proteomes" id="UP001205105">
    <property type="component" value="Unassembled WGS sequence"/>
</dbReference>
<dbReference type="EMBL" id="JADXDR010000039">
    <property type="protein sequence ID" value="KAI7843397.1"/>
    <property type="molecule type" value="Genomic_DNA"/>
</dbReference>
<dbReference type="AlphaFoldDB" id="A0AAD5H8B5"/>
<feature type="region of interest" description="Disordered" evidence="1">
    <location>
        <begin position="422"/>
        <end position="465"/>
    </location>
</feature>
<keyword evidence="4" id="KW-1185">Reference proteome</keyword>
<feature type="region of interest" description="Disordered" evidence="1">
    <location>
        <begin position="1"/>
        <end position="145"/>
    </location>
</feature>
<dbReference type="Gene3D" id="3.40.50.10330">
    <property type="entry name" value="Probable inorganic polyphosphate/atp-NAD kinase, domain 1"/>
    <property type="match status" value="1"/>
</dbReference>
<organism evidence="3 4">
    <name type="scientific">Chlorella ohadii</name>
    <dbReference type="NCBI Taxonomy" id="2649997"/>
    <lineage>
        <taxon>Eukaryota</taxon>
        <taxon>Viridiplantae</taxon>
        <taxon>Chlorophyta</taxon>
        <taxon>core chlorophytes</taxon>
        <taxon>Trebouxiophyceae</taxon>
        <taxon>Chlorellales</taxon>
        <taxon>Chlorellaceae</taxon>
        <taxon>Chlorella clade</taxon>
        <taxon>Chlorella</taxon>
    </lineage>
</organism>
<dbReference type="Pfam" id="PF00781">
    <property type="entry name" value="DAGK_cat"/>
    <property type="match status" value="1"/>
</dbReference>
<feature type="compositionally biased region" description="Basic and acidic residues" evidence="1">
    <location>
        <begin position="17"/>
        <end position="27"/>
    </location>
</feature>
<sequence length="744" mass="79755">MDAPRQAPTAAPKKVRAPKEPQDEIMRHTVQAKAPGLDKHHPPSPDAHTVTVPSMLTADDMAYGGNMSHKKRPSEIPILDGQGGPSLVEGQCLGESSARPNSPPPASRRQRSQTARIVPVQAVAECDDPPAPPPRRNSRGSLTGGTTSIQARVMAAAAAVVPPALGAGTMQREQLLPAAAGQGVAMKVDGHRATVTLSKNGLSWSYESTRCCCIPSVHSESVPFTEMLGAEVLPPLAGMWRLPGTRLHRLVVWTFRRMVHSPAAWQPRQLTLECPSEETLQDWLQRIHAAVAQQHRRPRRLLVFVNPFGGARRGKKIWDTVVRPVFDKAGIKCTAVETQHGGHARALLTSMPSDELAGYDGVVAIGGDGLFHEIINGLMELRSVATGTTLDQQQWAELQLHLEETAAADAAAAAIAGGPVAQAGQAGGAQPPAGSQQQASGPLVRGSSFGLPSGPQHQRRRGGHQRLGSIAASMRVGHIPAGSTDAVACTLNGTRSAFTAAMHIALGDACPLDVLRVDEADGRHAFATCMLSYGFMGDVMVESENYRWLGPLRYDVIGAKMLAANRSYRVRVSYLPAQAEQLEAAGKVCTAGCDLCRLGQEHVRLQSAFREVSSRSLATRRSEWVHVEGDFAGIMLVIMPCRSEKSQQGVARYGHRSDGLIHLVMVKKCSRLQYLRFLLTLSHTGLAAGEHGFFTVVPAVAVHVEPVGAKQSRWNADGELLATNHITAEVHRGVIEVFARGVEV</sequence>
<gene>
    <name evidence="3" type="ORF">COHA_002995</name>
</gene>
<evidence type="ECO:0000259" key="2">
    <source>
        <dbReference type="PROSITE" id="PS50146"/>
    </source>
</evidence>
<dbReference type="InterPro" id="IPR001206">
    <property type="entry name" value="Diacylglycerol_kinase_cat_dom"/>
</dbReference>
<dbReference type="GO" id="GO:0016301">
    <property type="term" value="F:kinase activity"/>
    <property type="evidence" value="ECO:0007669"/>
    <property type="project" value="InterPro"/>
</dbReference>
<dbReference type="SMART" id="SM00046">
    <property type="entry name" value="DAGKc"/>
    <property type="match status" value="1"/>
</dbReference>
<reference evidence="3" key="1">
    <citation type="submission" date="2020-11" db="EMBL/GenBank/DDBJ databases">
        <title>Chlorella ohadii genome sequencing and assembly.</title>
        <authorList>
            <person name="Murik O."/>
            <person name="Treves H."/>
            <person name="Kedem I."/>
            <person name="Shotland Y."/>
            <person name="Kaplan A."/>
        </authorList>
    </citation>
    <scope>NUCLEOTIDE SEQUENCE</scope>
    <source>
        <strain evidence="3">1</strain>
    </source>
</reference>
<feature type="compositionally biased region" description="Low complexity" evidence="1">
    <location>
        <begin position="422"/>
        <end position="442"/>
    </location>
</feature>
<comment type="caution">
    <text evidence="3">The sequence shown here is derived from an EMBL/GenBank/DDBJ whole genome shotgun (WGS) entry which is preliminary data.</text>
</comment>
<name>A0AAD5H8B5_9CHLO</name>
<dbReference type="GO" id="GO:0006665">
    <property type="term" value="P:sphingolipid metabolic process"/>
    <property type="evidence" value="ECO:0007669"/>
    <property type="project" value="UniProtKB-ARBA"/>
</dbReference>
<protein>
    <recommendedName>
        <fullName evidence="2">DAGKc domain-containing protein</fullName>
    </recommendedName>
</protein>
<feature type="domain" description="DAGKc" evidence="2">
    <location>
        <begin position="296"/>
        <end position="521"/>
    </location>
</feature>
<evidence type="ECO:0000313" key="3">
    <source>
        <dbReference type="EMBL" id="KAI7843397.1"/>
    </source>
</evidence>
<dbReference type="InterPro" id="IPR016064">
    <property type="entry name" value="NAD/diacylglycerol_kinase_sf"/>
</dbReference>
<dbReference type="PANTHER" id="PTHR12358">
    <property type="entry name" value="SPHINGOSINE KINASE"/>
    <property type="match status" value="1"/>
</dbReference>
<evidence type="ECO:0000313" key="4">
    <source>
        <dbReference type="Proteomes" id="UP001205105"/>
    </source>
</evidence>
<accession>A0AAD5H8B5</accession>
<dbReference type="GO" id="GO:0016020">
    <property type="term" value="C:membrane"/>
    <property type="evidence" value="ECO:0007669"/>
    <property type="project" value="GOC"/>
</dbReference>
<dbReference type="PROSITE" id="PS50146">
    <property type="entry name" value="DAGK"/>
    <property type="match status" value="1"/>
</dbReference>
<dbReference type="InterPro" id="IPR017438">
    <property type="entry name" value="ATP-NAD_kinase_N"/>
</dbReference>
<dbReference type="PANTHER" id="PTHR12358:SF54">
    <property type="entry name" value="SPHINGOSINE KINASE RELATED PROTEIN"/>
    <property type="match status" value="1"/>
</dbReference>
<evidence type="ECO:0000256" key="1">
    <source>
        <dbReference type="SAM" id="MobiDB-lite"/>
    </source>
</evidence>
<dbReference type="SUPFAM" id="SSF111331">
    <property type="entry name" value="NAD kinase/diacylglycerol kinase-like"/>
    <property type="match status" value="2"/>
</dbReference>
<dbReference type="Gene3D" id="2.60.200.40">
    <property type="match status" value="1"/>
</dbReference>